<dbReference type="AlphaFoldDB" id="A0A5J4WCZ2"/>
<reference evidence="2 3" key="1">
    <citation type="submission" date="2019-03" db="EMBL/GenBank/DDBJ databases">
        <title>Single cell metagenomics reveals metabolic interactions within the superorganism composed of flagellate Streblomastix strix and complex community of Bacteroidetes bacteria on its surface.</title>
        <authorList>
            <person name="Treitli S.C."/>
            <person name="Kolisko M."/>
            <person name="Husnik F."/>
            <person name="Keeling P."/>
            <person name="Hampl V."/>
        </authorList>
    </citation>
    <scope>NUCLEOTIDE SEQUENCE [LARGE SCALE GENOMIC DNA]</scope>
    <source>
        <strain evidence="2">ST1C</strain>
    </source>
</reference>
<evidence type="ECO:0000313" key="3">
    <source>
        <dbReference type="Proteomes" id="UP000324800"/>
    </source>
</evidence>
<evidence type="ECO:0000256" key="1">
    <source>
        <dbReference type="SAM" id="MobiDB-lite"/>
    </source>
</evidence>
<name>A0A5J4WCZ2_9EUKA</name>
<dbReference type="Proteomes" id="UP000324800">
    <property type="component" value="Unassembled WGS sequence"/>
</dbReference>
<accession>A0A5J4WCZ2</accession>
<comment type="caution">
    <text evidence="2">The sequence shown here is derived from an EMBL/GenBank/DDBJ whole genome shotgun (WGS) entry which is preliminary data.</text>
</comment>
<sequence length="197" mass="22948">MLAVKRKRDPPSQPLGECKKEVSTPMPYPSRQYEFQEGRVFKEVNKRLYISFAQCNKDGIHLDAKQKRVIMCTQQQNGVYCLWQHYNTTDEKILDEHQCDFSIQETIETSIGRKKRNIEIPSDTSFEDAQRLETKTIVASNGSYSFFAGDEHVKMIIMYVKAARNELSKVYQPRSRQQISEDVVDLGMEIQDIELEK</sequence>
<evidence type="ECO:0000313" key="2">
    <source>
        <dbReference type="EMBL" id="KAA6392543.1"/>
    </source>
</evidence>
<protein>
    <submittedName>
        <fullName evidence="2">Uncharacterized protein</fullName>
    </submittedName>
</protein>
<organism evidence="2 3">
    <name type="scientific">Streblomastix strix</name>
    <dbReference type="NCBI Taxonomy" id="222440"/>
    <lineage>
        <taxon>Eukaryota</taxon>
        <taxon>Metamonada</taxon>
        <taxon>Preaxostyla</taxon>
        <taxon>Oxymonadida</taxon>
        <taxon>Streblomastigidae</taxon>
        <taxon>Streblomastix</taxon>
    </lineage>
</organism>
<feature type="region of interest" description="Disordered" evidence="1">
    <location>
        <begin position="1"/>
        <end position="25"/>
    </location>
</feature>
<dbReference type="EMBL" id="SNRW01002506">
    <property type="protein sequence ID" value="KAA6392543.1"/>
    <property type="molecule type" value="Genomic_DNA"/>
</dbReference>
<proteinExistence type="predicted"/>
<gene>
    <name evidence="2" type="ORF">EZS28_011929</name>
</gene>